<dbReference type="EMBL" id="JAVRIA010000004">
    <property type="protein sequence ID" value="MDT0558769.1"/>
    <property type="molecule type" value="Genomic_DNA"/>
</dbReference>
<evidence type="ECO:0000256" key="3">
    <source>
        <dbReference type="ARBA" id="ARBA00022840"/>
    </source>
</evidence>
<keyword evidence="3" id="KW-0067">ATP-binding</keyword>
<evidence type="ECO:0000259" key="4">
    <source>
        <dbReference type="SMART" id="SM00797"/>
    </source>
</evidence>
<dbReference type="SMART" id="SM00797">
    <property type="entry name" value="AHS2"/>
    <property type="match status" value="1"/>
</dbReference>
<evidence type="ECO:0000313" key="5">
    <source>
        <dbReference type="EMBL" id="MDT0558769.1"/>
    </source>
</evidence>
<reference evidence="5 6" key="1">
    <citation type="submission" date="2023-09" db="EMBL/GenBank/DDBJ databases">
        <authorList>
            <person name="Rey-Velasco X."/>
        </authorList>
    </citation>
    <scope>NUCLEOTIDE SEQUENCE [LARGE SCALE GENOMIC DNA]</scope>
    <source>
        <strain evidence="5 6">W332</strain>
    </source>
</reference>
<evidence type="ECO:0000256" key="2">
    <source>
        <dbReference type="ARBA" id="ARBA00022801"/>
    </source>
</evidence>
<dbReference type="InterPro" id="IPR052708">
    <property type="entry name" value="PxpC"/>
</dbReference>
<dbReference type="Pfam" id="PF02626">
    <property type="entry name" value="CT_A_B"/>
    <property type="match status" value="1"/>
</dbReference>
<name>A0ABU2YKT8_9FLAO</name>
<accession>A0ABU2YKT8</accession>
<dbReference type="Gene3D" id="2.40.100.10">
    <property type="entry name" value="Cyclophilin-like"/>
    <property type="match status" value="1"/>
</dbReference>
<keyword evidence="1" id="KW-0547">Nucleotide-binding</keyword>
<evidence type="ECO:0000313" key="6">
    <source>
        <dbReference type="Proteomes" id="UP001259492"/>
    </source>
</evidence>
<dbReference type="Proteomes" id="UP001259492">
    <property type="component" value="Unassembled WGS sequence"/>
</dbReference>
<dbReference type="PANTHER" id="PTHR43309:SF5">
    <property type="entry name" value="5-OXOPROLINASE SUBUNIT C"/>
    <property type="match status" value="1"/>
</dbReference>
<evidence type="ECO:0000256" key="1">
    <source>
        <dbReference type="ARBA" id="ARBA00022741"/>
    </source>
</evidence>
<keyword evidence="6" id="KW-1185">Reference proteome</keyword>
<keyword evidence="2" id="KW-0378">Hydrolase</keyword>
<dbReference type="InterPro" id="IPR003778">
    <property type="entry name" value="CT_A_B"/>
</dbReference>
<protein>
    <submittedName>
        <fullName evidence="5">Biotin-dependent carboxyltransferase family protein</fullName>
    </submittedName>
</protein>
<feature type="domain" description="Carboxyltransferase" evidence="4">
    <location>
        <begin position="23"/>
        <end position="283"/>
    </location>
</feature>
<sequence length="283" mass="30996">MVKVLQSGLYSTIQDLGRFGFQHLGVPCSGVMDQHSARMANLLLANDANCAVLELTGNGPKLEFTSNTNIVITGANMLPMINDNSVLNDSVINIKGNDILSFGKRVYGLRSYIAVKGGFKTKAVLGSRSMYSKITKESTIKRGDYLPIADCDVLLEPNLAKLKVPNIDYESKVINVFKGPEFDLLNISTIKKLLEKEFKISNSSNRMAYSLNESIENSLNSILTSVVIPGTVQLTPSGQLIILMRDCQVTGGYPRVLQLSEESINKLSQRSAGNSIKFRLKAQ</sequence>
<dbReference type="InterPro" id="IPR029000">
    <property type="entry name" value="Cyclophilin-like_dom_sf"/>
</dbReference>
<organism evidence="5 6">
    <name type="scientific">Microcosmobacter mediterraneus</name>
    <dbReference type="NCBI Taxonomy" id="3075607"/>
    <lineage>
        <taxon>Bacteria</taxon>
        <taxon>Pseudomonadati</taxon>
        <taxon>Bacteroidota</taxon>
        <taxon>Flavobacteriia</taxon>
        <taxon>Flavobacteriales</taxon>
        <taxon>Flavobacteriaceae</taxon>
        <taxon>Microcosmobacter</taxon>
    </lineage>
</organism>
<dbReference type="RefSeq" id="WP_311427534.1">
    <property type="nucleotide sequence ID" value="NZ_JAVRIA010000004.1"/>
</dbReference>
<dbReference type="PANTHER" id="PTHR43309">
    <property type="entry name" value="5-OXOPROLINASE SUBUNIT C"/>
    <property type="match status" value="1"/>
</dbReference>
<proteinExistence type="predicted"/>
<comment type="caution">
    <text evidence="5">The sequence shown here is derived from an EMBL/GenBank/DDBJ whole genome shotgun (WGS) entry which is preliminary data.</text>
</comment>
<gene>
    <name evidence="5" type="ORF">RM697_08925</name>
</gene>